<evidence type="ECO:0000313" key="2">
    <source>
        <dbReference type="Proteomes" id="UP000823773"/>
    </source>
</evidence>
<keyword evidence="1" id="KW-0238">DNA-binding</keyword>
<sequence length="117" mass="12626">MDTNLAIAALAALAQSTRLDTFRLLVKHEPDGLPVGELAKTIDVPQNTMSAHLKILTQAGLIAGERHSRSIVYRANLDVFRELTLFLIRDCCGGNAEICTPLIAELMPCCPPAKVTA</sequence>
<comment type="caution">
    <text evidence="1">The sequence shown here is derived from an EMBL/GenBank/DDBJ whole genome shotgun (WGS) entry which is preliminary data.</text>
</comment>
<organism evidence="1 2">
    <name type="scientific">Ensifer adhaerens</name>
    <name type="common">Sinorhizobium morelense</name>
    <dbReference type="NCBI Taxonomy" id="106592"/>
    <lineage>
        <taxon>Bacteria</taxon>
        <taxon>Pseudomonadati</taxon>
        <taxon>Pseudomonadota</taxon>
        <taxon>Alphaproteobacteria</taxon>
        <taxon>Hyphomicrobiales</taxon>
        <taxon>Rhizobiaceae</taxon>
        <taxon>Sinorhizobium/Ensifer group</taxon>
        <taxon>Ensifer</taxon>
    </lineage>
</organism>
<gene>
    <name evidence="1" type="ORF">J2Z19_001663</name>
</gene>
<evidence type="ECO:0000313" key="1">
    <source>
        <dbReference type="EMBL" id="MBP1871951.1"/>
    </source>
</evidence>
<keyword evidence="2" id="KW-1185">Reference proteome</keyword>
<protein>
    <submittedName>
        <fullName evidence="1">DNA-binding transcriptional ArsR family regulator</fullName>
    </submittedName>
</protein>
<proteinExistence type="predicted"/>
<name>A0ACC5SST9_ENSAD</name>
<accession>A0ACC5SST9</accession>
<dbReference type="Proteomes" id="UP000823773">
    <property type="component" value="Unassembled WGS sequence"/>
</dbReference>
<reference evidence="1" key="1">
    <citation type="submission" date="2021-03" db="EMBL/GenBank/DDBJ databases">
        <title>Genomic Encyclopedia of Type Strains, Phase IV (KMG-IV): sequencing the most valuable type-strain genomes for metagenomic binning, comparative biology and taxonomic classification.</title>
        <authorList>
            <person name="Goeker M."/>
        </authorList>
    </citation>
    <scope>NUCLEOTIDE SEQUENCE</scope>
    <source>
        <strain evidence="1">DSM 18131</strain>
    </source>
</reference>
<dbReference type="EMBL" id="JAGGJR010000002">
    <property type="protein sequence ID" value="MBP1871951.1"/>
    <property type="molecule type" value="Genomic_DNA"/>
</dbReference>